<reference evidence="1 2" key="1">
    <citation type="submission" date="2020-01" db="EMBL/GenBank/DDBJ databases">
        <authorList>
            <consortium name="DOE Joint Genome Institute"/>
            <person name="Haridas S."/>
            <person name="Albert R."/>
            <person name="Binder M."/>
            <person name="Bloem J."/>
            <person name="Labutti K."/>
            <person name="Salamov A."/>
            <person name="Andreopoulos B."/>
            <person name="Baker S.E."/>
            <person name="Barry K."/>
            <person name="Bills G."/>
            <person name="Bluhm B.H."/>
            <person name="Cannon C."/>
            <person name="Castanera R."/>
            <person name="Culley D.E."/>
            <person name="Daum C."/>
            <person name="Ezra D."/>
            <person name="Gonzalez J.B."/>
            <person name="Henrissat B."/>
            <person name="Kuo A."/>
            <person name="Liang C."/>
            <person name="Lipzen A."/>
            <person name="Lutzoni F."/>
            <person name="Magnuson J."/>
            <person name="Mondo S."/>
            <person name="Nolan M."/>
            <person name="Ohm R."/>
            <person name="Pangilinan J."/>
            <person name="Park H.-J.H."/>
            <person name="Ramirez L."/>
            <person name="Alfaro M."/>
            <person name="Sun H."/>
            <person name="Tritt A."/>
            <person name="Yoshinaga Y."/>
            <person name="Zwiers L.-H.L."/>
            <person name="Turgeon B.G."/>
            <person name="Goodwin S.B."/>
            <person name="Spatafora J.W."/>
            <person name="Crous P.W."/>
            <person name="Grigoriev I.V."/>
        </authorList>
    </citation>
    <scope>NUCLEOTIDE SEQUENCE [LARGE SCALE GENOMIC DNA]</scope>
    <source>
        <strain evidence="1 2">CBS 611.86</strain>
    </source>
</reference>
<keyword evidence="2" id="KW-1185">Reference proteome</keyword>
<sequence length="50" mass="6122">HYLKLITNMLKNFKNVTNFLSKNYKLQLMYNCFFNFLNSKQDKLNDDIEN</sequence>
<proteinExistence type="predicted"/>
<name>A0A7C8I968_9PLEO</name>
<accession>A0A7C8I968</accession>
<dbReference type="EMBL" id="JAADJZ010000007">
    <property type="protein sequence ID" value="KAF2873788.1"/>
    <property type="molecule type" value="Genomic_DNA"/>
</dbReference>
<gene>
    <name evidence="1" type="ORF">BDV95DRAFT_488645</name>
</gene>
<comment type="caution">
    <text evidence="1">The sequence shown here is derived from an EMBL/GenBank/DDBJ whole genome shotgun (WGS) entry which is preliminary data.</text>
</comment>
<dbReference type="AlphaFoldDB" id="A0A7C8I968"/>
<feature type="non-terminal residue" evidence="1">
    <location>
        <position position="1"/>
    </location>
</feature>
<evidence type="ECO:0000313" key="1">
    <source>
        <dbReference type="EMBL" id="KAF2873788.1"/>
    </source>
</evidence>
<protein>
    <submittedName>
        <fullName evidence="1">Uncharacterized protein</fullName>
    </submittedName>
</protein>
<evidence type="ECO:0000313" key="2">
    <source>
        <dbReference type="Proteomes" id="UP000481861"/>
    </source>
</evidence>
<dbReference type="Proteomes" id="UP000481861">
    <property type="component" value="Unassembled WGS sequence"/>
</dbReference>
<organism evidence="1 2">
    <name type="scientific">Massariosphaeria phaeospora</name>
    <dbReference type="NCBI Taxonomy" id="100035"/>
    <lineage>
        <taxon>Eukaryota</taxon>
        <taxon>Fungi</taxon>
        <taxon>Dikarya</taxon>
        <taxon>Ascomycota</taxon>
        <taxon>Pezizomycotina</taxon>
        <taxon>Dothideomycetes</taxon>
        <taxon>Pleosporomycetidae</taxon>
        <taxon>Pleosporales</taxon>
        <taxon>Pleosporales incertae sedis</taxon>
        <taxon>Massariosphaeria</taxon>
    </lineage>
</organism>